<protein>
    <recommendedName>
        <fullName evidence="3">DUF1249 domain-containing protein</fullName>
    </recommendedName>
</protein>
<reference evidence="1 2" key="1">
    <citation type="submission" date="2019-03" db="EMBL/GenBank/DDBJ databases">
        <title>Genomic Encyclopedia of Type Strains, Phase IV (KMG-IV): sequencing the most valuable type-strain genomes for metagenomic binning, comparative biology and taxonomic classification.</title>
        <authorList>
            <person name="Goeker M."/>
        </authorList>
    </citation>
    <scope>NUCLEOTIDE SEQUENCE [LARGE SCALE GENOMIC DNA]</scope>
    <source>
        <strain evidence="1 2">DSM 21944</strain>
    </source>
</reference>
<dbReference type="AlphaFoldDB" id="A0A4R3LLX3"/>
<gene>
    <name evidence="1" type="ORF">EDC25_101110</name>
</gene>
<organism evidence="1 2">
    <name type="scientific">Pseudofulvimonas gallinarii</name>
    <dbReference type="NCBI Taxonomy" id="634155"/>
    <lineage>
        <taxon>Bacteria</taxon>
        <taxon>Pseudomonadati</taxon>
        <taxon>Pseudomonadota</taxon>
        <taxon>Gammaproteobacteria</taxon>
        <taxon>Lysobacterales</taxon>
        <taxon>Rhodanobacteraceae</taxon>
        <taxon>Pseudofulvimonas</taxon>
    </lineage>
</organism>
<comment type="caution">
    <text evidence="1">The sequence shown here is derived from an EMBL/GenBank/DDBJ whole genome shotgun (WGS) entry which is preliminary data.</text>
</comment>
<sequence>MTTLQLSPERLLSRRFVWLMDLYEENFNRLEKLFSPSTLVPDRYRSSVHDGFDVLLEIVERHAYTTEVRLSYDLLDPATGLHTPSAMLRIYADARVAEATHCLPGRQLVDVLGPFPAARTVVEHRLRMNTFLSRWLDYLSGHGHGTHTLMIDGAAAGADLAAGEEAGAVPGG</sequence>
<dbReference type="RefSeq" id="WP_123521827.1">
    <property type="nucleotide sequence ID" value="NZ_JBHLWF010000005.1"/>
</dbReference>
<dbReference type="PANTHER" id="PTHR38774:SF1">
    <property type="entry name" value="CYTOPLASMIC PROTEIN"/>
    <property type="match status" value="1"/>
</dbReference>
<dbReference type="Pfam" id="PF06853">
    <property type="entry name" value="DUF1249"/>
    <property type="match status" value="1"/>
</dbReference>
<dbReference type="EMBL" id="SMAF01000001">
    <property type="protein sequence ID" value="TCT01254.1"/>
    <property type="molecule type" value="Genomic_DNA"/>
</dbReference>
<accession>A0A4R3LLX3</accession>
<dbReference type="OrthoDB" id="9793663at2"/>
<name>A0A4R3LLX3_9GAMM</name>
<proteinExistence type="predicted"/>
<keyword evidence="2" id="KW-1185">Reference proteome</keyword>
<dbReference type="PANTHER" id="PTHR38774">
    <property type="entry name" value="CYTOPLASMIC PROTEIN-RELATED"/>
    <property type="match status" value="1"/>
</dbReference>
<evidence type="ECO:0008006" key="3">
    <source>
        <dbReference type="Google" id="ProtNLM"/>
    </source>
</evidence>
<evidence type="ECO:0000313" key="2">
    <source>
        <dbReference type="Proteomes" id="UP000294599"/>
    </source>
</evidence>
<dbReference type="Proteomes" id="UP000294599">
    <property type="component" value="Unassembled WGS sequence"/>
</dbReference>
<dbReference type="InterPro" id="IPR009659">
    <property type="entry name" value="DUF1249"/>
</dbReference>
<evidence type="ECO:0000313" key="1">
    <source>
        <dbReference type="EMBL" id="TCT01254.1"/>
    </source>
</evidence>